<evidence type="ECO:0000313" key="2">
    <source>
        <dbReference type="EMBL" id="KAK1850038.1"/>
    </source>
</evidence>
<comment type="caution">
    <text evidence="2">The sequence shown here is derived from an EMBL/GenBank/DDBJ whole genome shotgun (WGS) entry which is preliminary data.</text>
</comment>
<dbReference type="Proteomes" id="UP001243330">
    <property type="component" value="Unassembled WGS sequence"/>
</dbReference>
<gene>
    <name evidence="2" type="ORF">CCHR01_07362</name>
</gene>
<dbReference type="Gene3D" id="3.20.20.70">
    <property type="entry name" value="Aldolase class I"/>
    <property type="match status" value="1"/>
</dbReference>
<dbReference type="PANTHER" id="PTHR10683:SF39">
    <property type="entry name" value="TRANSALDOLASE"/>
    <property type="match status" value="1"/>
</dbReference>
<dbReference type="InterPro" id="IPR013785">
    <property type="entry name" value="Aldolase_TIM"/>
</dbReference>
<name>A0AAD9EIX5_9PEZI</name>
<dbReference type="Pfam" id="PF00923">
    <property type="entry name" value="TAL_FSA"/>
    <property type="match status" value="1"/>
</dbReference>
<keyword evidence="3" id="KW-1185">Reference proteome</keyword>
<dbReference type="EMBL" id="JAQOWY010000129">
    <property type="protein sequence ID" value="KAK1850038.1"/>
    <property type="molecule type" value="Genomic_DNA"/>
</dbReference>
<organism evidence="2 3">
    <name type="scientific">Colletotrichum chrysophilum</name>
    <dbReference type="NCBI Taxonomy" id="1836956"/>
    <lineage>
        <taxon>Eukaryota</taxon>
        <taxon>Fungi</taxon>
        <taxon>Dikarya</taxon>
        <taxon>Ascomycota</taxon>
        <taxon>Pezizomycotina</taxon>
        <taxon>Sordariomycetes</taxon>
        <taxon>Hypocreomycetidae</taxon>
        <taxon>Glomerellales</taxon>
        <taxon>Glomerellaceae</taxon>
        <taxon>Colletotrichum</taxon>
        <taxon>Colletotrichum gloeosporioides species complex</taxon>
    </lineage>
</organism>
<evidence type="ECO:0000313" key="3">
    <source>
        <dbReference type="Proteomes" id="UP001243330"/>
    </source>
</evidence>
<dbReference type="InterPro" id="IPR001585">
    <property type="entry name" value="TAL/FSA"/>
</dbReference>
<accession>A0AAD9EIX5</accession>
<dbReference type="GO" id="GO:0009052">
    <property type="term" value="P:pentose-phosphate shunt, non-oxidative branch"/>
    <property type="evidence" value="ECO:0007669"/>
    <property type="project" value="TreeGrafter"/>
</dbReference>
<proteinExistence type="predicted"/>
<sequence length="411" mass="45638">MILKELSCTYSSNADGQARTIRYRNNTSTYNEISIAKFYTMGSKGAMTWLDKLEEQLNVDVDWMDPEYIKSMPIVPHDQTSNQLWVDIQLGDASNRDMFLETAKELKNEGWLAIYTRMAVLMCKKNINSIRGRVLLQTLPSNAFKTQETLDHARLYDREFARAGIGRDRYCIKIPSTGPALNAAKILSSEGIPTLGTALFSLPQAIACSQAGMLYISPYYNGKFAHEVRAHDEPDTLWPNVEDPATQHPMSARIVQIIETYKRLYKETGKEQPLVKNASFISAKEAMAAGEMGCHSATISHTVLDQLAKLEYDGTKQPGEGTPKPVHVYKNAGPCPERLKKLANVDPLAAAEWDGKLASTDIDYLANGGAELTKAIETDPISTTRLADALKLFIGGEERSKAKVEEVLKQI</sequence>
<dbReference type="PANTHER" id="PTHR10683">
    <property type="entry name" value="TRANSALDOLASE"/>
    <property type="match status" value="1"/>
</dbReference>
<dbReference type="GO" id="GO:0005975">
    <property type="term" value="P:carbohydrate metabolic process"/>
    <property type="evidence" value="ECO:0007669"/>
    <property type="project" value="InterPro"/>
</dbReference>
<dbReference type="GO" id="GO:0004801">
    <property type="term" value="F:transaldolase activity"/>
    <property type="evidence" value="ECO:0007669"/>
    <property type="project" value="TreeGrafter"/>
</dbReference>
<keyword evidence="1" id="KW-0704">Schiff base</keyword>
<evidence type="ECO:0000256" key="1">
    <source>
        <dbReference type="ARBA" id="ARBA00023270"/>
    </source>
</evidence>
<dbReference type="AlphaFoldDB" id="A0AAD9EIX5"/>
<protein>
    <submittedName>
        <fullName evidence="2">Transaldolase b</fullName>
    </submittedName>
</protein>
<reference evidence="2" key="1">
    <citation type="submission" date="2023-01" db="EMBL/GenBank/DDBJ databases">
        <title>Colletotrichum chrysophilum M932 genome sequence.</title>
        <authorList>
            <person name="Baroncelli R."/>
        </authorList>
    </citation>
    <scope>NUCLEOTIDE SEQUENCE</scope>
    <source>
        <strain evidence="2">M932</strain>
    </source>
</reference>
<dbReference type="SUPFAM" id="SSF51569">
    <property type="entry name" value="Aldolase"/>
    <property type="match status" value="1"/>
</dbReference>